<evidence type="ECO:0000313" key="24">
    <source>
        <dbReference type="Proteomes" id="UP000694569"/>
    </source>
</evidence>
<comment type="function">
    <text evidence="14">Promotes phosphorylation of the Wnt coreceptor LRP6, leading to increased activity of the canonical Wnt signaling pathway. Facilitates constitutive LRP6 phosphorylation by CDK14/CCNY during G2/M stage of the cell cycle, which may potentiate cells for Wnt signaling. May regulate the transport and translation of mRNAs, modulating for instance the expression of proteins involved in synaptic plasticity in neurons. Involved in regulation of growth as erythroblasts shift from a highly proliferative state towards their terminal phase of differentiation. May be involved in apoptosis.</text>
</comment>
<dbReference type="OrthoDB" id="10062814at2759"/>
<dbReference type="FunFam" id="2.60.120.40:FF:000003">
    <property type="entry name" value="caprin-2 isoform X1"/>
    <property type="match status" value="1"/>
</dbReference>
<dbReference type="GO" id="GO:0005737">
    <property type="term" value="C:cytoplasm"/>
    <property type="evidence" value="ECO:0007669"/>
    <property type="project" value="UniProtKB-SubCell"/>
</dbReference>
<keyword evidence="11" id="KW-0694">RNA-binding</keyword>
<feature type="region of interest" description="Disordered" evidence="21">
    <location>
        <begin position="422"/>
        <end position="458"/>
    </location>
</feature>
<evidence type="ECO:0000256" key="17">
    <source>
        <dbReference type="ARBA" id="ARBA00078232"/>
    </source>
</evidence>
<feature type="compositionally biased region" description="Polar residues" evidence="21">
    <location>
        <begin position="604"/>
        <end position="616"/>
    </location>
</feature>
<feature type="domain" description="C1q" evidence="22">
    <location>
        <begin position="868"/>
        <end position="1002"/>
    </location>
</feature>
<dbReference type="PANTHER" id="PTHR22922">
    <property type="entry name" value="GPI-ANCHORED PROTEIN P137"/>
    <property type="match status" value="1"/>
</dbReference>
<dbReference type="Ensembl" id="ENSLLET00000017791.1">
    <property type="protein sequence ID" value="ENSLLEP00000017140.1"/>
    <property type="gene ID" value="ENSLLEG00000010905.1"/>
</dbReference>
<dbReference type="InterPro" id="IPR008983">
    <property type="entry name" value="Tumour_necrosis_fac-like_dom"/>
</dbReference>
<evidence type="ECO:0000256" key="5">
    <source>
        <dbReference type="ARBA" id="ARBA00022490"/>
    </source>
</evidence>
<dbReference type="GO" id="GO:0046872">
    <property type="term" value="F:metal ion binding"/>
    <property type="evidence" value="ECO:0007669"/>
    <property type="project" value="UniProtKB-KW"/>
</dbReference>
<dbReference type="GeneTree" id="ENSGT00940000153438"/>
<feature type="compositionally biased region" description="Polar residues" evidence="21">
    <location>
        <begin position="444"/>
        <end position="458"/>
    </location>
</feature>
<keyword evidence="6" id="KW-0597">Phosphoprotein</keyword>
<keyword evidence="12" id="KW-0472">Membrane</keyword>
<dbReference type="InterPro" id="IPR001073">
    <property type="entry name" value="C1q_dom"/>
</dbReference>
<feature type="region of interest" description="Disordered" evidence="21">
    <location>
        <begin position="69"/>
        <end position="88"/>
    </location>
</feature>
<dbReference type="Pfam" id="PF18293">
    <property type="entry name" value="Caprin-1_dimer"/>
    <property type="match status" value="1"/>
</dbReference>
<feature type="compositionally biased region" description="Polar residues" evidence="21">
    <location>
        <begin position="476"/>
        <end position="498"/>
    </location>
</feature>
<dbReference type="PANTHER" id="PTHR22922:SF5">
    <property type="entry name" value="CAPRIN-2"/>
    <property type="match status" value="1"/>
</dbReference>
<evidence type="ECO:0000259" key="22">
    <source>
        <dbReference type="PROSITE" id="PS50871"/>
    </source>
</evidence>
<keyword evidence="13" id="KW-0652">Protein synthesis inhibitor</keyword>
<proteinExistence type="inferred from homology"/>
<dbReference type="Pfam" id="PF00386">
    <property type="entry name" value="C1q"/>
    <property type="match status" value="1"/>
</dbReference>
<feature type="region of interest" description="Disordered" evidence="21">
    <location>
        <begin position="471"/>
        <end position="498"/>
    </location>
</feature>
<feature type="compositionally biased region" description="Polar residues" evidence="21">
    <location>
        <begin position="818"/>
        <end position="836"/>
    </location>
</feature>
<dbReference type="SUPFAM" id="SSF49842">
    <property type="entry name" value="TNF-like"/>
    <property type="match status" value="1"/>
</dbReference>
<dbReference type="AlphaFoldDB" id="A0A8C5MRI5"/>
<evidence type="ECO:0000256" key="16">
    <source>
        <dbReference type="ARBA" id="ARBA00067331"/>
    </source>
</evidence>
<organism evidence="23 24">
    <name type="scientific">Leptobrachium leishanense</name>
    <name type="common">Leishan spiny toad</name>
    <dbReference type="NCBI Taxonomy" id="445787"/>
    <lineage>
        <taxon>Eukaryota</taxon>
        <taxon>Metazoa</taxon>
        <taxon>Chordata</taxon>
        <taxon>Craniata</taxon>
        <taxon>Vertebrata</taxon>
        <taxon>Euteleostomi</taxon>
        <taxon>Amphibia</taxon>
        <taxon>Batrachia</taxon>
        <taxon>Anura</taxon>
        <taxon>Pelobatoidea</taxon>
        <taxon>Megophryidae</taxon>
        <taxon>Leptobrachium</taxon>
    </lineage>
</organism>
<sequence>MPRVRFTSWEPISRLDSCKGLVCPGFGGGVVFHCEYIIIFAPSEVLAMVQLSPSSPNANGEPHLVKKAEDCKHPTDGRGSPKQLQPSNSTLTSLQVFENYLDNGLVTLKHKIRNMEKKKVKLDDYKERLNSGEGLNQDQQEAVEKYEEVVHNLDFAKELQKTFSAMNQDLLKTQKKALRRENLLKVELEKRRLRTVFQVQYMLQSYSQDHVLKDFKAGLNGATCMSSKELDCLTKFSKLVCSTRHKHMSLEDQMDHLSIYFWNLLEGSEKTVAGTNYQHLKDLVARMLDSGYFESVPDAPPERLKEPSLQELQKTNKPLKEEAIRDQGANLSKACESKPLMEYIRCENIREIATVKSAPTASVKELQEPKPLQMDYTKFQGLKPWGLSGMKVQEPKKWPSPQPLVQTTKPREAAVLVKVLQSNETEPKEKRERLRKVPPETKVPVNTSDINLPPVTNGQSTLKRVLPPAVQENGHLPSTLSTQQGHRSPPRSLTTAEFCSSPCLPKDPELRKKKLDDLIDQIKGTYNFMQDSVLEFDYPSPRASSMLHLQSTPIVASGLQQITRKDLKSPMEVLPRSPPAMFQPNEPAVQMLSEPEATEVLESDIQSPNRSSTPISDDSYLKEESYVLGANAAEPQESSPNLEQPQAPLTLKSEESPKTPPKTPTKIQDLQLQPEGSPISPRSTPVHRSPSPCPFQGIQTVFNVHAPLPPSKEPELNEESYSPEFHQTFSTVSTQTLPPCPLDTSTGEQNVFIQEPLTGNPYTSGIHQVNGIPCYTTPSNMLPRMAQPYANRGSTRGTNRGRIMTNGTRCPYPYKGWSESSQTNSPERSEVFSSMDSGHGDSRSLTTSDMSMCSQATTLLPVHVYPLPQQMRVAFSTARTSNFAPGSLDQPIVFDLLLNNLGDTFDFQHGRFQCPVNGTYVFIFHMLKLAVNVPLYVNLMKNEEVLVSAYANDGAPDHETASNHAVLQLFQGDQIWLRLHRGAIYGSSWKYSTFSGYLLYQD</sequence>
<evidence type="ECO:0000256" key="20">
    <source>
        <dbReference type="SAM" id="Coils"/>
    </source>
</evidence>
<evidence type="ECO:0000256" key="19">
    <source>
        <dbReference type="ARBA" id="ARBA00081559"/>
    </source>
</evidence>
<dbReference type="Pfam" id="PF12287">
    <property type="entry name" value="Caprin-1_C"/>
    <property type="match status" value="1"/>
</dbReference>
<feature type="region of interest" description="Disordered" evidence="21">
    <location>
        <begin position="814"/>
        <end position="848"/>
    </location>
</feature>
<evidence type="ECO:0000256" key="9">
    <source>
        <dbReference type="ARBA" id="ARBA00022782"/>
    </source>
</evidence>
<keyword evidence="24" id="KW-1185">Reference proteome</keyword>
<keyword evidence="9" id="KW-0221">Differentiation</keyword>
<evidence type="ECO:0000256" key="10">
    <source>
        <dbReference type="ARBA" id="ARBA00022837"/>
    </source>
</evidence>
<dbReference type="SMART" id="SM00110">
    <property type="entry name" value="C1Q"/>
    <property type="match status" value="1"/>
</dbReference>
<evidence type="ECO:0000256" key="6">
    <source>
        <dbReference type="ARBA" id="ARBA00022553"/>
    </source>
</evidence>
<dbReference type="GO" id="GO:0017148">
    <property type="term" value="P:negative regulation of translation"/>
    <property type="evidence" value="ECO:0007669"/>
    <property type="project" value="UniProtKB-KW"/>
</dbReference>
<evidence type="ECO:0000256" key="3">
    <source>
        <dbReference type="ARBA" id="ARBA00007950"/>
    </source>
</evidence>
<dbReference type="InterPro" id="IPR041637">
    <property type="entry name" value="Caprin-1_dimer"/>
</dbReference>
<accession>A0A8C5MRI5</accession>
<evidence type="ECO:0000256" key="8">
    <source>
        <dbReference type="ARBA" id="ARBA00022723"/>
    </source>
</evidence>
<evidence type="ECO:0000256" key="2">
    <source>
        <dbReference type="ARBA" id="ARBA00004496"/>
    </source>
</evidence>
<dbReference type="PRINTS" id="PR00007">
    <property type="entry name" value="COMPLEMNTC1Q"/>
</dbReference>
<dbReference type="GO" id="GO:0090263">
    <property type="term" value="P:positive regulation of canonical Wnt signaling pathway"/>
    <property type="evidence" value="ECO:0007669"/>
    <property type="project" value="TreeGrafter"/>
</dbReference>
<evidence type="ECO:0000313" key="23">
    <source>
        <dbReference type="Ensembl" id="ENSLLEP00000017140.1"/>
    </source>
</evidence>
<dbReference type="Proteomes" id="UP000694569">
    <property type="component" value="Unplaced"/>
</dbReference>
<evidence type="ECO:0000256" key="4">
    <source>
        <dbReference type="ARBA" id="ARBA00022475"/>
    </source>
</evidence>
<keyword evidence="10" id="KW-0106">Calcium</keyword>
<name>A0A8C5MRI5_9ANUR</name>
<dbReference type="Gene3D" id="2.60.120.40">
    <property type="match status" value="1"/>
</dbReference>
<feature type="region of interest" description="Disordered" evidence="21">
    <location>
        <begin position="632"/>
        <end position="690"/>
    </location>
</feature>
<gene>
    <name evidence="23" type="primary">CAPRIN2</name>
</gene>
<feature type="region of interest" description="Disordered" evidence="21">
    <location>
        <begin position="598"/>
        <end position="620"/>
    </location>
</feature>
<evidence type="ECO:0000256" key="11">
    <source>
        <dbReference type="ARBA" id="ARBA00022884"/>
    </source>
</evidence>
<keyword evidence="7" id="KW-0341">Growth regulation</keyword>
<dbReference type="InterPro" id="IPR028816">
    <property type="entry name" value="Caprin"/>
</dbReference>
<feature type="compositionally biased region" description="Basic and acidic residues" evidence="21">
    <location>
        <begin position="425"/>
        <end position="439"/>
    </location>
</feature>
<dbReference type="InterPro" id="IPR022070">
    <property type="entry name" value="Caprin-1_C"/>
</dbReference>
<evidence type="ECO:0000256" key="14">
    <source>
        <dbReference type="ARBA" id="ARBA00059021"/>
    </source>
</evidence>
<keyword evidence="4" id="KW-1003">Cell membrane</keyword>
<feature type="coiled-coil region" evidence="20">
    <location>
        <begin position="156"/>
        <end position="191"/>
    </location>
</feature>
<dbReference type="GO" id="GO:0005102">
    <property type="term" value="F:signaling receptor binding"/>
    <property type="evidence" value="ECO:0007669"/>
    <property type="project" value="TreeGrafter"/>
</dbReference>
<dbReference type="PROSITE" id="PS50871">
    <property type="entry name" value="C1Q"/>
    <property type="match status" value="1"/>
</dbReference>
<keyword evidence="20" id="KW-0175">Coiled coil</keyword>
<dbReference type="GO" id="GO:0003723">
    <property type="term" value="F:RNA binding"/>
    <property type="evidence" value="ECO:0007669"/>
    <property type="project" value="UniProtKB-KW"/>
</dbReference>
<dbReference type="GO" id="GO:0005886">
    <property type="term" value="C:plasma membrane"/>
    <property type="evidence" value="ECO:0007669"/>
    <property type="project" value="UniProtKB-SubCell"/>
</dbReference>
<protein>
    <recommendedName>
        <fullName evidence="16">Caprin-2</fullName>
    </recommendedName>
    <alternativeName>
        <fullName evidence="18">C1q domain-containing protein 1</fullName>
    </alternativeName>
    <alternativeName>
        <fullName evidence="17">Cytoplasmic activation/proliferation-associated protein 2</fullName>
    </alternativeName>
    <alternativeName>
        <fullName evidence="19">RNA granule protein 140</fullName>
    </alternativeName>
</protein>
<reference evidence="23" key="1">
    <citation type="submission" date="2025-08" db="UniProtKB">
        <authorList>
            <consortium name="Ensembl"/>
        </authorList>
    </citation>
    <scope>IDENTIFICATION</scope>
</reference>
<evidence type="ECO:0000256" key="15">
    <source>
        <dbReference type="ARBA" id="ARBA00064065"/>
    </source>
</evidence>
<evidence type="ECO:0000256" key="7">
    <source>
        <dbReference type="ARBA" id="ARBA00022604"/>
    </source>
</evidence>
<comment type="subunit">
    <text evidence="15">Homotrimer; via C1q domain. Found in a complex with LRP6, CCNY and CDK14 during G2/M stage; CAPRIN2 functions as a scaffold for the complex by binding to CCNY via its N terminus and to CDK14 via its C terminus. Interacts with LRP5. Interacts with LRP6.</text>
</comment>
<evidence type="ECO:0000256" key="12">
    <source>
        <dbReference type="ARBA" id="ARBA00023136"/>
    </source>
</evidence>
<evidence type="ECO:0000256" key="18">
    <source>
        <dbReference type="ARBA" id="ARBA00080108"/>
    </source>
</evidence>
<dbReference type="GO" id="GO:0030154">
    <property type="term" value="P:cell differentiation"/>
    <property type="evidence" value="ECO:0007669"/>
    <property type="project" value="UniProtKB-KW"/>
</dbReference>
<evidence type="ECO:0000256" key="13">
    <source>
        <dbReference type="ARBA" id="ARBA00023193"/>
    </source>
</evidence>
<evidence type="ECO:0000256" key="21">
    <source>
        <dbReference type="SAM" id="MobiDB-lite"/>
    </source>
</evidence>
<reference evidence="23" key="2">
    <citation type="submission" date="2025-09" db="UniProtKB">
        <authorList>
            <consortium name="Ensembl"/>
        </authorList>
    </citation>
    <scope>IDENTIFICATION</scope>
</reference>
<keyword evidence="5" id="KW-0963">Cytoplasm</keyword>
<comment type="similarity">
    <text evidence="3">Belongs to the caprin family.</text>
</comment>
<evidence type="ECO:0000256" key="1">
    <source>
        <dbReference type="ARBA" id="ARBA00004202"/>
    </source>
</evidence>
<keyword evidence="8" id="KW-0479">Metal-binding</keyword>
<comment type="subcellular location">
    <subcellularLocation>
        <location evidence="1">Cell membrane</location>
        <topology evidence="1">Peripheral membrane protein</topology>
    </subcellularLocation>
    <subcellularLocation>
        <location evidence="2">Cytoplasm</location>
    </subcellularLocation>
</comment>